<feature type="compositionally biased region" description="Basic and acidic residues" evidence="11">
    <location>
        <begin position="579"/>
        <end position="598"/>
    </location>
</feature>
<evidence type="ECO:0000313" key="14">
    <source>
        <dbReference type="Proteomes" id="UP000268823"/>
    </source>
</evidence>
<dbReference type="Gene3D" id="3.30.200.60">
    <property type="entry name" value="Peptidase C65 Otubain, subdomain 1"/>
    <property type="match status" value="1"/>
</dbReference>
<feature type="domain" description="OTU" evidence="12">
    <location>
        <begin position="155"/>
        <end position="362"/>
    </location>
</feature>
<protein>
    <recommendedName>
        <fullName evidence="10">40S ribosomal protein S27</fullName>
    </recommendedName>
</protein>
<evidence type="ECO:0000256" key="11">
    <source>
        <dbReference type="SAM" id="MobiDB-lite"/>
    </source>
</evidence>
<evidence type="ECO:0000256" key="10">
    <source>
        <dbReference type="RuleBase" id="RU000671"/>
    </source>
</evidence>
<comment type="caution">
    <text evidence="13">The sequence shown here is derived from an EMBL/GenBank/DDBJ whole genome shotgun (WGS) entry which is preliminary data.</text>
</comment>
<feature type="region of interest" description="Disordered" evidence="11">
    <location>
        <begin position="433"/>
        <end position="458"/>
    </location>
</feature>
<feature type="compositionally biased region" description="Pro residues" evidence="11">
    <location>
        <begin position="433"/>
        <end position="446"/>
    </location>
</feature>
<keyword evidence="8 10" id="KW-0689">Ribosomal protein</keyword>
<dbReference type="SUPFAM" id="SSF57829">
    <property type="entry name" value="Zn-binding ribosomal proteins"/>
    <property type="match status" value="1"/>
</dbReference>
<dbReference type="HAMAP" id="MF_00371">
    <property type="entry name" value="Ribosomal_eS27"/>
    <property type="match status" value="1"/>
</dbReference>
<comment type="catalytic activity">
    <reaction evidence="1">
        <text>Thiol-dependent hydrolysis of ester, thioester, amide, peptide and isopeptide bonds formed by the C-terminal Gly of ubiquitin (a 76-residue protein attached to proteins as an intracellular targeting signal).</text>
        <dbReference type="EC" id="3.4.19.12"/>
    </reaction>
</comment>
<reference evidence="13 14" key="1">
    <citation type="journal article" date="2018" name="BMC Genomics">
        <title>Genomic evidence for intraspecific hybridization in a clonal and extremely halotolerant yeast.</title>
        <authorList>
            <person name="Gostincar C."/>
            <person name="Stajich J.E."/>
            <person name="Zupancic J."/>
            <person name="Zalar P."/>
            <person name="Gunde-Cimerman N."/>
        </authorList>
    </citation>
    <scope>NUCLEOTIDE SEQUENCE [LARGE SCALE GENOMIC DNA]</scope>
    <source>
        <strain evidence="13 14">EXF-2788</strain>
    </source>
</reference>
<dbReference type="GO" id="GO:0006508">
    <property type="term" value="P:proteolysis"/>
    <property type="evidence" value="ECO:0007669"/>
    <property type="project" value="UniProtKB-KW"/>
</dbReference>
<dbReference type="AlphaFoldDB" id="A0A3M7FPN9"/>
<dbReference type="EMBL" id="QWIR01000053">
    <property type="protein sequence ID" value="RMY90331.1"/>
    <property type="molecule type" value="Genomic_DNA"/>
</dbReference>
<evidence type="ECO:0000256" key="4">
    <source>
        <dbReference type="ARBA" id="ARBA00022786"/>
    </source>
</evidence>
<evidence type="ECO:0000259" key="12">
    <source>
        <dbReference type="PROSITE" id="PS50802"/>
    </source>
</evidence>
<dbReference type="SUPFAM" id="SSF54001">
    <property type="entry name" value="Cysteine proteinases"/>
    <property type="match status" value="1"/>
</dbReference>
<evidence type="ECO:0000256" key="6">
    <source>
        <dbReference type="ARBA" id="ARBA00022807"/>
    </source>
</evidence>
<evidence type="ECO:0000256" key="2">
    <source>
        <dbReference type="ARBA" id="ARBA00010919"/>
    </source>
</evidence>
<evidence type="ECO:0000256" key="7">
    <source>
        <dbReference type="ARBA" id="ARBA00022833"/>
    </source>
</evidence>
<keyword evidence="10" id="KW-0479">Metal-binding</keyword>
<sequence>MQSHPVATASNYYHQHFYTPPTLQSQYHDSELSPLGVYRPLQLPLQHQPSADQLLAAHAGFHSLNFRPLHHHPQQHPGIPLRARQQNRRQQQAAMAYQQSDDELAELQKLSEGFEPEVTGPLVGQREPSTNITTEYASADPVFQAKTAALPQKYSHYRTIRGDGRCGWRAIAYGYFETLIHLGDSNKFLEEEARLRSLSNVLNEAGYDALLYEDFADAMFDTLRKVHNALQTGDAETILHEDFNDEALQNYIITYLKTLTSAWMKTKQSEYSPWLLGQTVSQYCDMSVMPIGAEIDNVSLSALKDVFLSKAGIALEVLYLDRTEGEEVNMHRFDPVNYHGGVTIGIIRLLYRPGHYDILYKVEDFPQPVPPMQTYLQYGSHMHDDPVGEVGCPDFMALIPGMSYANPHQAWMSNFSYGSDFFATPAPVNQCVPPPIPTPAPAPAPQTQPQVQPQPVYVSPPPTQIVPPPTQMPHEMAIRSAPSHGNLNHAGFQDQLSGPFRPSAWELKDGFVQATSQMPLQTSIFRNSHFNTAHFLNPDFQPEEWRPEEEPLVPAAIDITKIDDIECQVMMSETPRVQSGEREGSRSGGPHDDHDADGISRTIDNDSYDTERDTDGQLRQQHRQYEKYKNWQVANTDVRQVLAVDLLNPSPQAEARKHKLKTLVPGPRSFFMDVKCPGCFTITTVFSHAQTVVVCAGCSQVLCQPTGGKARLTEGCSFRRK</sequence>
<dbReference type="InterPro" id="IPR042467">
    <property type="entry name" value="Peptidase_C65_otubain_sub2"/>
</dbReference>
<dbReference type="GO" id="GO:0005634">
    <property type="term" value="C:nucleus"/>
    <property type="evidence" value="ECO:0007669"/>
    <property type="project" value="TreeGrafter"/>
</dbReference>
<dbReference type="Pfam" id="PF01667">
    <property type="entry name" value="Ribosomal_S27e"/>
    <property type="match status" value="1"/>
</dbReference>
<dbReference type="Gene3D" id="2.20.25.100">
    <property type="entry name" value="Zn-binding ribosomal proteins"/>
    <property type="match status" value="1"/>
</dbReference>
<dbReference type="InterPro" id="IPR011332">
    <property type="entry name" value="Ribosomal_zn-bd"/>
</dbReference>
<keyword evidence="9 10" id="KW-0687">Ribonucleoprotein</keyword>
<comment type="similarity">
    <text evidence="2 10">Belongs to the eukaryotic ribosomal protein eS27 family.</text>
</comment>
<dbReference type="PROSITE" id="PS50802">
    <property type="entry name" value="OTU"/>
    <property type="match status" value="1"/>
</dbReference>
<dbReference type="VEuPathDB" id="FungiDB:BTJ68_13041"/>
<dbReference type="GO" id="GO:0004843">
    <property type="term" value="F:cysteine-type deubiquitinase activity"/>
    <property type="evidence" value="ECO:0007669"/>
    <property type="project" value="UniProtKB-EC"/>
</dbReference>
<evidence type="ECO:0000256" key="8">
    <source>
        <dbReference type="ARBA" id="ARBA00022980"/>
    </source>
</evidence>
<dbReference type="PANTHER" id="PTHR12931">
    <property type="entry name" value="UBIQUITIN THIOLESTERASE PROTEIN OTUB"/>
    <property type="match status" value="1"/>
</dbReference>
<feature type="compositionally biased region" description="Low complexity" evidence="11">
    <location>
        <begin position="447"/>
        <end position="457"/>
    </location>
</feature>
<dbReference type="VEuPathDB" id="FungiDB:BTJ68_10726"/>
<keyword evidence="4" id="KW-0833">Ubl conjugation pathway</keyword>
<name>A0A3M7FPN9_HORWE</name>
<dbReference type="GO" id="GO:0043130">
    <property type="term" value="F:ubiquitin binding"/>
    <property type="evidence" value="ECO:0007669"/>
    <property type="project" value="TreeGrafter"/>
</dbReference>
<dbReference type="Pfam" id="PF10275">
    <property type="entry name" value="Peptidase_C65"/>
    <property type="match status" value="1"/>
</dbReference>
<feature type="region of interest" description="Disordered" evidence="11">
    <location>
        <begin position="572"/>
        <end position="621"/>
    </location>
</feature>
<dbReference type="InterPro" id="IPR000592">
    <property type="entry name" value="Ribosomal_eS27"/>
</dbReference>
<keyword evidence="5" id="KW-0378">Hydrolase</keyword>
<dbReference type="Proteomes" id="UP000268823">
    <property type="component" value="Unassembled WGS sequence"/>
</dbReference>
<keyword evidence="7 10" id="KW-0862">Zinc</keyword>
<accession>A0A3M7FPN9</accession>
<dbReference type="InterPro" id="IPR003323">
    <property type="entry name" value="OTU_dom"/>
</dbReference>
<dbReference type="InterPro" id="IPR038765">
    <property type="entry name" value="Papain-like_cys_pep_sf"/>
</dbReference>
<dbReference type="Gene3D" id="1.20.1300.20">
    <property type="entry name" value="Peptidase C65 Otubain, subdomain 2"/>
    <property type="match status" value="1"/>
</dbReference>
<evidence type="ECO:0000256" key="3">
    <source>
        <dbReference type="ARBA" id="ARBA00022670"/>
    </source>
</evidence>
<dbReference type="GO" id="GO:0006412">
    <property type="term" value="P:translation"/>
    <property type="evidence" value="ECO:0007669"/>
    <property type="project" value="InterPro"/>
</dbReference>
<dbReference type="GO" id="GO:0008270">
    <property type="term" value="F:zinc ion binding"/>
    <property type="evidence" value="ECO:0007669"/>
    <property type="project" value="UniProtKB-KW"/>
</dbReference>
<evidence type="ECO:0000313" key="13">
    <source>
        <dbReference type="EMBL" id="RMY90331.1"/>
    </source>
</evidence>
<dbReference type="PROSITE" id="PS01168">
    <property type="entry name" value="RIBOSOMAL_S27E"/>
    <property type="match status" value="1"/>
</dbReference>
<keyword evidence="3" id="KW-0645">Protease</keyword>
<dbReference type="GO" id="GO:0071108">
    <property type="term" value="P:protein K48-linked deubiquitination"/>
    <property type="evidence" value="ECO:0007669"/>
    <property type="project" value="TreeGrafter"/>
</dbReference>
<gene>
    <name evidence="13" type="ORF">D0861_03706</name>
</gene>
<evidence type="ECO:0000256" key="5">
    <source>
        <dbReference type="ARBA" id="ARBA00022801"/>
    </source>
</evidence>
<evidence type="ECO:0000256" key="1">
    <source>
        <dbReference type="ARBA" id="ARBA00000707"/>
    </source>
</evidence>
<dbReference type="GO" id="GO:0005840">
    <property type="term" value="C:ribosome"/>
    <property type="evidence" value="ECO:0007669"/>
    <property type="project" value="UniProtKB-KW"/>
</dbReference>
<comment type="cofactor">
    <cofactor evidence="10">
        <name>Zn(2+)</name>
        <dbReference type="ChEBI" id="CHEBI:29105"/>
    </cofactor>
    <text evidence="10">Binds 1 zinc ion per subunit.</text>
</comment>
<organism evidence="13 14">
    <name type="scientific">Hortaea werneckii</name>
    <name type="common">Black yeast</name>
    <name type="synonym">Cladosporium werneckii</name>
    <dbReference type="NCBI Taxonomy" id="91943"/>
    <lineage>
        <taxon>Eukaryota</taxon>
        <taxon>Fungi</taxon>
        <taxon>Dikarya</taxon>
        <taxon>Ascomycota</taxon>
        <taxon>Pezizomycotina</taxon>
        <taxon>Dothideomycetes</taxon>
        <taxon>Dothideomycetidae</taxon>
        <taxon>Mycosphaerellales</taxon>
        <taxon>Teratosphaeriaceae</taxon>
        <taxon>Hortaea</taxon>
    </lineage>
</organism>
<dbReference type="GO" id="GO:1990904">
    <property type="term" value="C:ribonucleoprotein complex"/>
    <property type="evidence" value="ECO:0007669"/>
    <property type="project" value="UniProtKB-KW"/>
</dbReference>
<dbReference type="InterPro" id="IPR023407">
    <property type="entry name" value="Ribosomal_eS27_Zn-bd_dom_sf"/>
</dbReference>
<dbReference type="PANTHER" id="PTHR12931:SF15">
    <property type="entry name" value="UBIQUITIN THIOESTERASE OTUBAIN-LIKE"/>
    <property type="match status" value="1"/>
</dbReference>
<keyword evidence="10" id="KW-0863">Zinc-finger</keyword>
<dbReference type="InterPro" id="IPR042468">
    <property type="entry name" value="Peptidase_C65_otubain_sub1"/>
</dbReference>
<dbReference type="CDD" id="cd22749">
    <property type="entry name" value="Otubain_C65"/>
    <property type="match status" value="1"/>
</dbReference>
<evidence type="ECO:0000256" key="9">
    <source>
        <dbReference type="ARBA" id="ARBA00023274"/>
    </source>
</evidence>
<dbReference type="InterPro" id="IPR019400">
    <property type="entry name" value="Peptidase_C65_otubain"/>
</dbReference>
<proteinExistence type="inferred from homology"/>
<dbReference type="GO" id="GO:0003735">
    <property type="term" value="F:structural constituent of ribosome"/>
    <property type="evidence" value="ECO:0007669"/>
    <property type="project" value="InterPro"/>
</dbReference>
<dbReference type="FunFam" id="2.20.25.100:FF:000001">
    <property type="entry name" value="40S ribosomal protein S27"/>
    <property type="match status" value="1"/>
</dbReference>
<dbReference type="OrthoDB" id="18915at2759"/>
<keyword evidence="6" id="KW-0788">Thiol protease</keyword>